<evidence type="ECO:0000313" key="3">
    <source>
        <dbReference type="Proteomes" id="UP000499080"/>
    </source>
</evidence>
<sequence>MTGQRQKYHDYYETDVVTLKRGQMKRTTPKPAPSSPNFHDTPSPGRLTRSVFNVHQAHSHDGSPVEWGLKFVNLRSERQATR</sequence>
<protein>
    <submittedName>
        <fullName evidence="2">Uncharacterized protein</fullName>
    </submittedName>
</protein>
<organism evidence="2 3">
    <name type="scientific">Araneus ventricosus</name>
    <name type="common">Orbweaver spider</name>
    <name type="synonym">Epeira ventricosa</name>
    <dbReference type="NCBI Taxonomy" id="182803"/>
    <lineage>
        <taxon>Eukaryota</taxon>
        <taxon>Metazoa</taxon>
        <taxon>Ecdysozoa</taxon>
        <taxon>Arthropoda</taxon>
        <taxon>Chelicerata</taxon>
        <taxon>Arachnida</taxon>
        <taxon>Araneae</taxon>
        <taxon>Araneomorphae</taxon>
        <taxon>Entelegynae</taxon>
        <taxon>Araneoidea</taxon>
        <taxon>Araneidae</taxon>
        <taxon>Araneus</taxon>
    </lineage>
</organism>
<dbReference type="Proteomes" id="UP000499080">
    <property type="component" value="Unassembled WGS sequence"/>
</dbReference>
<feature type="region of interest" description="Disordered" evidence="1">
    <location>
        <begin position="20"/>
        <end position="47"/>
    </location>
</feature>
<keyword evidence="3" id="KW-1185">Reference proteome</keyword>
<evidence type="ECO:0000313" key="2">
    <source>
        <dbReference type="EMBL" id="GBL92800.1"/>
    </source>
</evidence>
<accession>A0A4Y2BKQ2</accession>
<evidence type="ECO:0000256" key="1">
    <source>
        <dbReference type="SAM" id="MobiDB-lite"/>
    </source>
</evidence>
<dbReference type="EMBL" id="BGPR01000089">
    <property type="protein sequence ID" value="GBL92800.1"/>
    <property type="molecule type" value="Genomic_DNA"/>
</dbReference>
<name>A0A4Y2BKQ2_ARAVE</name>
<gene>
    <name evidence="2" type="ORF">AVEN_4510_1</name>
</gene>
<comment type="caution">
    <text evidence="2">The sequence shown here is derived from an EMBL/GenBank/DDBJ whole genome shotgun (WGS) entry which is preliminary data.</text>
</comment>
<reference evidence="2 3" key="1">
    <citation type="journal article" date="2019" name="Sci. Rep.">
        <title>Orb-weaving spider Araneus ventricosus genome elucidates the spidroin gene catalogue.</title>
        <authorList>
            <person name="Kono N."/>
            <person name="Nakamura H."/>
            <person name="Ohtoshi R."/>
            <person name="Moran D.A.P."/>
            <person name="Shinohara A."/>
            <person name="Yoshida Y."/>
            <person name="Fujiwara M."/>
            <person name="Mori M."/>
            <person name="Tomita M."/>
            <person name="Arakawa K."/>
        </authorList>
    </citation>
    <scope>NUCLEOTIDE SEQUENCE [LARGE SCALE GENOMIC DNA]</scope>
</reference>
<proteinExistence type="predicted"/>
<dbReference type="AlphaFoldDB" id="A0A4Y2BKQ2"/>